<dbReference type="STRING" id="265719.SAMN04488509_11525"/>
<dbReference type="GO" id="GO:0003690">
    <property type="term" value="F:double-stranded DNA binding"/>
    <property type="evidence" value="ECO:0007669"/>
    <property type="project" value="TreeGrafter"/>
</dbReference>
<dbReference type="RefSeq" id="WP_091245286.1">
    <property type="nucleotide sequence ID" value="NZ_FNAG01000015.1"/>
</dbReference>
<protein>
    <recommendedName>
        <fullName evidence="3 6">Recombination-associated protein RdgC</fullName>
    </recommendedName>
</protein>
<dbReference type="GO" id="GO:0005737">
    <property type="term" value="C:cytoplasm"/>
    <property type="evidence" value="ECO:0007669"/>
    <property type="project" value="UniProtKB-UniRule"/>
</dbReference>
<reference evidence="7 8" key="1">
    <citation type="submission" date="2016-10" db="EMBL/GenBank/DDBJ databases">
        <authorList>
            <person name="de Groot N.N."/>
        </authorList>
    </citation>
    <scope>NUCLEOTIDE SEQUENCE [LARGE SCALE GENOMIC DNA]</scope>
    <source>
        <strain evidence="7 8">DSM 16957</strain>
    </source>
</reference>
<evidence type="ECO:0000256" key="3">
    <source>
        <dbReference type="ARBA" id="ARBA00022296"/>
    </source>
</evidence>
<comment type="similarity">
    <text evidence="2 6">Belongs to the RdgC family.</text>
</comment>
<dbReference type="Pfam" id="PF04381">
    <property type="entry name" value="RdgC"/>
    <property type="match status" value="1"/>
</dbReference>
<dbReference type="PANTHER" id="PTHR38103:SF1">
    <property type="entry name" value="RECOMBINATION-ASSOCIATED PROTEIN RDGC"/>
    <property type="match status" value="1"/>
</dbReference>
<organism evidence="7 8">
    <name type="scientific">Aquimonas voraii</name>
    <dbReference type="NCBI Taxonomy" id="265719"/>
    <lineage>
        <taxon>Bacteria</taxon>
        <taxon>Pseudomonadati</taxon>
        <taxon>Pseudomonadota</taxon>
        <taxon>Gammaproteobacteria</taxon>
        <taxon>Lysobacterales</taxon>
        <taxon>Lysobacteraceae</taxon>
        <taxon>Aquimonas</taxon>
    </lineage>
</organism>
<dbReference type="HAMAP" id="MF_00194">
    <property type="entry name" value="RdgC"/>
    <property type="match status" value="1"/>
</dbReference>
<comment type="subcellular location">
    <subcellularLocation>
        <location evidence="1 6">Cytoplasm</location>
        <location evidence="1 6">Nucleoid</location>
    </subcellularLocation>
</comment>
<dbReference type="GO" id="GO:0006310">
    <property type="term" value="P:DNA recombination"/>
    <property type="evidence" value="ECO:0007669"/>
    <property type="project" value="UniProtKB-UniRule"/>
</dbReference>
<evidence type="ECO:0000256" key="2">
    <source>
        <dbReference type="ARBA" id="ARBA00008657"/>
    </source>
</evidence>
<dbReference type="PANTHER" id="PTHR38103">
    <property type="entry name" value="RECOMBINATION-ASSOCIATED PROTEIN RDGC"/>
    <property type="match status" value="1"/>
</dbReference>
<evidence type="ECO:0000313" key="8">
    <source>
        <dbReference type="Proteomes" id="UP000199603"/>
    </source>
</evidence>
<evidence type="ECO:0000313" key="7">
    <source>
        <dbReference type="EMBL" id="SDE04635.1"/>
    </source>
</evidence>
<dbReference type="NCBIfam" id="NF001464">
    <property type="entry name" value="PRK00321.1-5"/>
    <property type="match status" value="1"/>
</dbReference>
<dbReference type="AlphaFoldDB" id="A0A1G6ZS27"/>
<dbReference type="EMBL" id="FNAG01000015">
    <property type="protein sequence ID" value="SDE04635.1"/>
    <property type="molecule type" value="Genomic_DNA"/>
</dbReference>
<evidence type="ECO:0000256" key="1">
    <source>
        <dbReference type="ARBA" id="ARBA00004453"/>
    </source>
</evidence>
<evidence type="ECO:0000256" key="5">
    <source>
        <dbReference type="ARBA" id="ARBA00023172"/>
    </source>
</evidence>
<comment type="function">
    <text evidence="6">May be involved in recombination.</text>
</comment>
<keyword evidence="8" id="KW-1185">Reference proteome</keyword>
<dbReference type="OrthoDB" id="5290530at2"/>
<keyword evidence="5 6" id="KW-0233">DNA recombination</keyword>
<evidence type="ECO:0000256" key="4">
    <source>
        <dbReference type="ARBA" id="ARBA00022490"/>
    </source>
</evidence>
<keyword evidence="4 6" id="KW-0963">Cytoplasm</keyword>
<accession>A0A1G6ZS27</accession>
<dbReference type="Proteomes" id="UP000199603">
    <property type="component" value="Unassembled WGS sequence"/>
</dbReference>
<proteinExistence type="inferred from homology"/>
<dbReference type="InterPro" id="IPR007476">
    <property type="entry name" value="RdgC"/>
</dbReference>
<gene>
    <name evidence="6" type="primary">rdgC</name>
    <name evidence="7" type="ORF">SAMN04488509_11525</name>
</gene>
<sequence length="304" mass="33883">MFFQNLTLFRYPTSINDSFEALDDKLAEHVLKPVGPLELSSRGFVSPLGRGEQALSHRVAEALLLTLGSEDKLLPGSVVNAVLAEKLEHIRENEGRNPGGRERKRIKDEVLTDLLPRAFSRPSRCSGYLDLSLGWCVIDTSSRKNAETFVTAIREALGSFPAVPVNAETSPRALMTAWIDGEPLPEGFVLGEECELRDPVDAGAIIKCRRQELSAEEVREHLKCGKQAFQIALVFEERISFVLGEDLVIRKLKFLEAATEALEQGERDTQRDEIDAVFALMTGELRVLLNRLEEILRLSRVDAS</sequence>
<dbReference type="GO" id="GO:0043590">
    <property type="term" value="C:bacterial nucleoid"/>
    <property type="evidence" value="ECO:0007669"/>
    <property type="project" value="TreeGrafter"/>
</dbReference>
<evidence type="ECO:0000256" key="6">
    <source>
        <dbReference type="HAMAP-Rule" id="MF_00194"/>
    </source>
</evidence>
<dbReference type="GO" id="GO:0000018">
    <property type="term" value="P:regulation of DNA recombination"/>
    <property type="evidence" value="ECO:0007669"/>
    <property type="project" value="TreeGrafter"/>
</dbReference>
<name>A0A1G6ZS27_9GAMM</name>